<reference evidence="2" key="1">
    <citation type="submission" date="2017-09" db="EMBL/GenBank/DDBJ databases">
        <title>Depth-based differentiation of microbial function through sediment-hosted aquifers and enrichment of novel symbionts in the deep terrestrial subsurface.</title>
        <authorList>
            <person name="Probst A.J."/>
            <person name="Ladd B."/>
            <person name="Jarett J.K."/>
            <person name="Geller-Mcgrath D.E."/>
            <person name="Sieber C.M.K."/>
            <person name="Emerson J.B."/>
            <person name="Anantharaman K."/>
            <person name="Thomas B.C."/>
            <person name="Malmstrom R."/>
            <person name="Stieglmeier M."/>
            <person name="Klingl A."/>
            <person name="Woyke T."/>
            <person name="Ryan C.M."/>
            <person name="Banfield J.F."/>
        </authorList>
    </citation>
    <scope>NUCLEOTIDE SEQUENCE [LARGE SCALE GENOMIC DNA]</scope>
</reference>
<proteinExistence type="predicted"/>
<evidence type="ECO:0000313" key="1">
    <source>
        <dbReference type="EMBL" id="PJA89703.1"/>
    </source>
</evidence>
<dbReference type="Proteomes" id="UP000230843">
    <property type="component" value="Unassembled WGS sequence"/>
</dbReference>
<dbReference type="AlphaFoldDB" id="A0A2M7Z6D1"/>
<sequence length="63" mass="7241">MGVFGLLRNNNGKLDIHMKNFNLNKENSLKEKAVSLLFKIIQKMDSNIIMNILRNGEKILLVI</sequence>
<evidence type="ECO:0000313" key="2">
    <source>
        <dbReference type="Proteomes" id="UP000230843"/>
    </source>
</evidence>
<name>A0A2M7Z6D1_9BACT</name>
<organism evidence="1 2">
    <name type="scientific">Candidatus Magasanikbacteria bacterium CG_4_9_14_3_um_filter_32_9</name>
    <dbReference type="NCBI Taxonomy" id="1974644"/>
    <lineage>
        <taxon>Bacteria</taxon>
        <taxon>Candidatus Magasanikiibacteriota</taxon>
    </lineage>
</organism>
<comment type="caution">
    <text evidence="1">The sequence shown here is derived from an EMBL/GenBank/DDBJ whole genome shotgun (WGS) entry which is preliminary data.</text>
</comment>
<accession>A0A2M7Z6D1</accession>
<dbReference type="EMBL" id="PFVJ01000059">
    <property type="protein sequence ID" value="PJA89703.1"/>
    <property type="molecule type" value="Genomic_DNA"/>
</dbReference>
<protein>
    <submittedName>
        <fullName evidence="1">Uncharacterized protein</fullName>
    </submittedName>
</protein>
<gene>
    <name evidence="1" type="ORF">CO137_02825</name>
</gene>